<accession>A0ABP8DYW8</accession>
<reference evidence="5" key="1">
    <citation type="journal article" date="2019" name="Int. J. Syst. Evol. Microbiol.">
        <title>The Global Catalogue of Microorganisms (GCM) 10K type strain sequencing project: providing services to taxonomists for standard genome sequencing and annotation.</title>
        <authorList>
            <consortium name="The Broad Institute Genomics Platform"/>
            <consortium name="The Broad Institute Genome Sequencing Center for Infectious Disease"/>
            <person name="Wu L."/>
            <person name="Ma J."/>
        </authorList>
    </citation>
    <scope>NUCLEOTIDE SEQUENCE [LARGE SCALE GENOMIC DNA]</scope>
    <source>
        <strain evidence="5">JCM 17442</strain>
    </source>
</reference>
<evidence type="ECO:0000313" key="4">
    <source>
        <dbReference type="EMBL" id="GAA4265160.1"/>
    </source>
</evidence>
<keyword evidence="2 4" id="KW-0378">Hydrolase</keyword>
<keyword evidence="5" id="KW-1185">Reference proteome</keyword>
<dbReference type="Proteomes" id="UP001501594">
    <property type="component" value="Unassembled WGS sequence"/>
</dbReference>
<feature type="domain" description="Phospholipase/carboxylesterase/thioesterase" evidence="3">
    <location>
        <begin position="108"/>
        <end position="210"/>
    </location>
</feature>
<proteinExistence type="inferred from homology"/>
<dbReference type="PANTHER" id="PTHR10655">
    <property type="entry name" value="LYSOPHOSPHOLIPASE-RELATED"/>
    <property type="match status" value="1"/>
</dbReference>
<dbReference type="InterPro" id="IPR050565">
    <property type="entry name" value="LYPA1-2/EST-like"/>
</dbReference>
<evidence type="ECO:0000313" key="5">
    <source>
        <dbReference type="Proteomes" id="UP001501594"/>
    </source>
</evidence>
<dbReference type="SUPFAM" id="SSF53474">
    <property type="entry name" value="alpha/beta-Hydrolases"/>
    <property type="match status" value="1"/>
</dbReference>
<dbReference type="Gene3D" id="3.40.50.1820">
    <property type="entry name" value="alpha/beta hydrolase"/>
    <property type="match status" value="1"/>
</dbReference>
<dbReference type="GO" id="GO:0016787">
    <property type="term" value="F:hydrolase activity"/>
    <property type="evidence" value="ECO:0007669"/>
    <property type="project" value="UniProtKB-KW"/>
</dbReference>
<protein>
    <submittedName>
        <fullName evidence="4">Dienelactone hydrolase family protein</fullName>
    </submittedName>
</protein>
<gene>
    <name evidence="4" type="ORF">GCM10022256_07720</name>
</gene>
<dbReference type="InterPro" id="IPR029058">
    <property type="entry name" value="AB_hydrolase_fold"/>
</dbReference>
<dbReference type="InterPro" id="IPR003140">
    <property type="entry name" value="PLipase/COase/thioEstase"/>
</dbReference>
<evidence type="ECO:0000259" key="3">
    <source>
        <dbReference type="Pfam" id="PF02230"/>
    </source>
</evidence>
<evidence type="ECO:0000256" key="1">
    <source>
        <dbReference type="ARBA" id="ARBA00006499"/>
    </source>
</evidence>
<organism evidence="4 5">
    <name type="scientific">Frondihabitans peucedani</name>
    <dbReference type="NCBI Taxonomy" id="598626"/>
    <lineage>
        <taxon>Bacteria</taxon>
        <taxon>Bacillati</taxon>
        <taxon>Actinomycetota</taxon>
        <taxon>Actinomycetes</taxon>
        <taxon>Micrococcales</taxon>
        <taxon>Microbacteriaceae</taxon>
        <taxon>Frondihabitans</taxon>
    </lineage>
</organism>
<comment type="caution">
    <text evidence="4">The sequence shown here is derived from an EMBL/GenBank/DDBJ whole genome shotgun (WGS) entry which is preliminary data.</text>
</comment>
<dbReference type="PANTHER" id="PTHR10655:SF17">
    <property type="entry name" value="LYSOPHOSPHOLIPASE-LIKE PROTEIN 1"/>
    <property type="match status" value="1"/>
</dbReference>
<evidence type="ECO:0000256" key="2">
    <source>
        <dbReference type="ARBA" id="ARBA00022801"/>
    </source>
</evidence>
<sequence>MRTPHTAYPPLDPTAVLWSSELSAESDILIVMHGWSYDERHLFALRDDLAMHLVIASVRAPIPEAGGYAWFPSVGNPIGDPQPAVANAAADAVLDWYDSLPSHRSAGLLGFSQGGAMVLQMMRRRPGKFAYGVQLGGFVVNDTQPGDPALRSARPPVFWGRGAHDGVIPRAAVRRTVAFSAQHLSVTERVYSDLGHDVAGREVTDLAAFVTDQTAPR</sequence>
<name>A0ABP8DYW8_9MICO</name>
<dbReference type="EMBL" id="BAABAU010000001">
    <property type="protein sequence ID" value="GAA4265160.1"/>
    <property type="molecule type" value="Genomic_DNA"/>
</dbReference>
<dbReference type="RefSeq" id="WP_344795991.1">
    <property type="nucleotide sequence ID" value="NZ_BAABAU010000001.1"/>
</dbReference>
<comment type="similarity">
    <text evidence="1">Belongs to the AB hydrolase superfamily. AB hydrolase 2 family.</text>
</comment>
<dbReference type="Pfam" id="PF02230">
    <property type="entry name" value="Abhydrolase_2"/>
    <property type="match status" value="1"/>
</dbReference>